<dbReference type="InterPro" id="IPR007387">
    <property type="entry name" value="TRAP_DctQ"/>
</dbReference>
<evidence type="ECO:0000256" key="9">
    <source>
        <dbReference type="RuleBase" id="RU369079"/>
    </source>
</evidence>
<evidence type="ECO:0000256" key="4">
    <source>
        <dbReference type="ARBA" id="ARBA00022519"/>
    </source>
</evidence>
<protein>
    <recommendedName>
        <fullName evidence="9">TRAP transporter small permease protein</fullName>
    </recommendedName>
</protein>
<evidence type="ECO:0000256" key="1">
    <source>
        <dbReference type="ARBA" id="ARBA00004429"/>
    </source>
</evidence>
<comment type="similarity">
    <text evidence="8 9">Belongs to the TRAP transporter small permease family.</text>
</comment>
<feature type="transmembrane region" description="Helical" evidence="9">
    <location>
        <begin position="51"/>
        <end position="67"/>
    </location>
</feature>
<evidence type="ECO:0000313" key="12">
    <source>
        <dbReference type="EMBL" id="SOC15757.1"/>
    </source>
</evidence>
<dbReference type="Pfam" id="PF04290">
    <property type="entry name" value="DctQ"/>
    <property type="match status" value="1"/>
</dbReference>
<keyword evidence="4 9" id="KW-0997">Cell inner membrane</keyword>
<dbReference type="STRING" id="538381.GCA_001696535_03010"/>
<feature type="transmembrane region" description="Helical" evidence="9">
    <location>
        <begin position="88"/>
        <end position="109"/>
    </location>
</feature>
<gene>
    <name evidence="12" type="ORF">SAMN05421512_108164</name>
</gene>
<keyword evidence="3" id="KW-1003">Cell membrane</keyword>
<evidence type="ECO:0000256" key="3">
    <source>
        <dbReference type="ARBA" id="ARBA00022475"/>
    </source>
</evidence>
<evidence type="ECO:0000256" key="10">
    <source>
        <dbReference type="SAM" id="MobiDB-lite"/>
    </source>
</evidence>
<reference evidence="12 13" key="1">
    <citation type="submission" date="2017-08" db="EMBL/GenBank/DDBJ databases">
        <authorList>
            <person name="de Groot N.N."/>
        </authorList>
    </citation>
    <scope>NUCLEOTIDE SEQUENCE [LARGE SCALE GENOMIC DNA]</scope>
    <source>
        <strain evidence="12 13">USBA 352</strain>
    </source>
</reference>
<accession>A0A285T465</accession>
<keyword evidence="6 9" id="KW-1133">Transmembrane helix</keyword>
<dbReference type="AlphaFoldDB" id="A0A285T465"/>
<dbReference type="InterPro" id="IPR055348">
    <property type="entry name" value="DctQ"/>
</dbReference>
<comment type="subcellular location">
    <subcellularLocation>
        <location evidence="1 9">Cell inner membrane</location>
        <topology evidence="1 9">Multi-pass membrane protein</topology>
    </subcellularLocation>
</comment>
<evidence type="ECO:0000256" key="7">
    <source>
        <dbReference type="ARBA" id="ARBA00023136"/>
    </source>
</evidence>
<feature type="transmembrane region" description="Helical" evidence="9">
    <location>
        <begin position="17"/>
        <end position="39"/>
    </location>
</feature>
<dbReference type="PANTHER" id="PTHR35011:SF2">
    <property type="entry name" value="2,3-DIKETO-L-GULONATE TRAP TRANSPORTER SMALL PERMEASE PROTEIN YIAM"/>
    <property type="match status" value="1"/>
</dbReference>
<dbReference type="Proteomes" id="UP000219331">
    <property type="component" value="Unassembled WGS sequence"/>
</dbReference>
<evidence type="ECO:0000256" key="8">
    <source>
        <dbReference type="ARBA" id="ARBA00038436"/>
    </source>
</evidence>
<dbReference type="GO" id="GO:0005886">
    <property type="term" value="C:plasma membrane"/>
    <property type="evidence" value="ECO:0007669"/>
    <property type="project" value="UniProtKB-SubCell"/>
</dbReference>
<keyword evidence="13" id="KW-1185">Reference proteome</keyword>
<dbReference type="PANTHER" id="PTHR35011">
    <property type="entry name" value="2,3-DIKETO-L-GULONATE TRAP TRANSPORTER SMALL PERMEASE PROTEIN YIAM"/>
    <property type="match status" value="1"/>
</dbReference>
<sequence length="175" mass="19718">MRIAQIGRFLYRRAENLLALMLAVMFIAFLLQIAFRYLLNLPTGWTSELTVVMWLWLVLWGAAFVLREDEEIRFDLLHSGVGPRARRIMTAVGALALIGLYLLSLPAVVDYVTFMKVQSTAYLKIRFDHLFSIYVVFAVAVLVRYLWILWRAVSGSDGRSGDGESAAASTPEGQA</sequence>
<dbReference type="OrthoDB" id="4250245at2"/>
<feature type="domain" description="Tripartite ATP-independent periplasmic transporters DctQ component" evidence="11">
    <location>
        <begin position="25"/>
        <end position="153"/>
    </location>
</feature>
<evidence type="ECO:0000313" key="13">
    <source>
        <dbReference type="Proteomes" id="UP000219331"/>
    </source>
</evidence>
<comment type="subunit">
    <text evidence="9">The complex comprises the extracytoplasmic solute receptor protein and the two transmembrane proteins.</text>
</comment>
<feature type="transmembrane region" description="Helical" evidence="9">
    <location>
        <begin position="129"/>
        <end position="150"/>
    </location>
</feature>
<organism evidence="12 13">
    <name type="scientific">Stappia indica</name>
    <dbReference type="NCBI Taxonomy" id="538381"/>
    <lineage>
        <taxon>Bacteria</taxon>
        <taxon>Pseudomonadati</taxon>
        <taxon>Pseudomonadota</taxon>
        <taxon>Alphaproteobacteria</taxon>
        <taxon>Hyphomicrobiales</taxon>
        <taxon>Stappiaceae</taxon>
        <taxon>Stappia</taxon>
    </lineage>
</organism>
<proteinExistence type="inferred from homology"/>
<feature type="region of interest" description="Disordered" evidence="10">
    <location>
        <begin position="155"/>
        <end position="175"/>
    </location>
</feature>
<dbReference type="GO" id="GO:0022857">
    <property type="term" value="F:transmembrane transporter activity"/>
    <property type="evidence" value="ECO:0007669"/>
    <property type="project" value="UniProtKB-UniRule"/>
</dbReference>
<evidence type="ECO:0000256" key="5">
    <source>
        <dbReference type="ARBA" id="ARBA00022692"/>
    </source>
</evidence>
<evidence type="ECO:0000256" key="2">
    <source>
        <dbReference type="ARBA" id="ARBA00022448"/>
    </source>
</evidence>
<evidence type="ECO:0000259" key="11">
    <source>
        <dbReference type="Pfam" id="PF04290"/>
    </source>
</evidence>
<feature type="compositionally biased region" description="Low complexity" evidence="10">
    <location>
        <begin position="155"/>
        <end position="169"/>
    </location>
</feature>
<comment type="function">
    <text evidence="9">Part of the tripartite ATP-independent periplasmic (TRAP) transport system.</text>
</comment>
<dbReference type="GO" id="GO:0015740">
    <property type="term" value="P:C4-dicarboxylate transport"/>
    <property type="evidence" value="ECO:0007669"/>
    <property type="project" value="TreeGrafter"/>
</dbReference>
<name>A0A285T465_9HYPH</name>
<dbReference type="EMBL" id="OBML01000008">
    <property type="protein sequence ID" value="SOC15757.1"/>
    <property type="molecule type" value="Genomic_DNA"/>
</dbReference>
<evidence type="ECO:0000256" key="6">
    <source>
        <dbReference type="ARBA" id="ARBA00022989"/>
    </source>
</evidence>
<keyword evidence="5 9" id="KW-0812">Transmembrane</keyword>
<keyword evidence="2 9" id="KW-0813">Transport</keyword>
<keyword evidence="7 9" id="KW-0472">Membrane</keyword>
<dbReference type="RefSeq" id="WP_097175559.1">
    <property type="nucleotide sequence ID" value="NZ_OBML01000008.1"/>
</dbReference>